<dbReference type="Proteomes" id="UP000325291">
    <property type="component" value="Unassembled WGS sequence"/>
</dbReference>
<protein>
    <submittedName>
        <fullName evidence="2">Energy transducer TonB</fullName>
    </submittedName>
</protein>
<dbReference type="AlphaFoldDB" id="A0A5A9YYT9"/>
<dbReference type="EMBL" id="VINQ01000019">
    <property type="protein sequence ID" value="KAA0910056.1"/>
    <property type="molecule type" value="Genomic_DNA"/>
</dbReference>
<accession>A0A5A9YYT9</accession>
<evidence type="ECO:0000313" key="2">
    <source>
        <dbReference type="EMBL" id="KAA0910056.1"/>
    </source>
</evidence>
<gene>
    <name evidence="2" type="ORF">FLO80_18230</name>
</gene>
<proteinExistence type="predicted"/>
<keyword evidence="1" id="KW-1133">Transmembrane helix</keyword>
<reference evidence="2 3" key="1">
    <citation type="submission" date="2019-07" db="EMBL/GenBank/DDBJ databases">
        <title>Aquicoccus porphyridii gen. nov., sp. nov., isolated from a small marine red alga, Porphyridium marinum.</title>
        <authorList>
            <person name="Liu L."/>
        </authorList>
    </citation>
    <scope>NUCLEOTIDE SEQUENCE [LARGE SCALE GENOMIC DNA]</scope>
    <source>
        <strain evidence="2 3">L1 8-17</strain>
    </source>
</reference>
<feature type="non-terminal residue" evidence="2">
    <location>
        <position position="105"/>
    </location>
</feature>
<evidence type="ECO:0000256" key="1">
    <source>
        <dbReference type="SAM" id="Phobius"/>
    </source>
</evidence>
<evidence type="ECO:0000313" key="3">
    <source>
        <dbReference type="Proteomes" id="UP000325291"/>
    </source>
</evidence>
<sequence length="105" mass="10356">MIAGSYIAKLVALGLAVAVHGAVLLALGPGGREAVAVEGAEGAGEVRLGQGFSDMAAGRLEAQAAVDAVQAEAPEKVEATAAEAVVPVEQAEVVRAEAVPDTPAR</sequence>
<comment type="caution">
    <text evidence="2">The sequence shown here is derived from an EMBL/GenBank/DDBJ whole genome shotgun (WGS) entry which is preliminary data.</text>
</comment>
<keyword evidence="3" id="KW-1185">Reference proteome</keyword>
<organism evidence="2 3">
    <name type="scientific">Aquicoccus porphyridii</name>
    <dbReference type="NCBI Taxonomy" id="1852029"/>
    <lineage>
        <taxon>Bacteria</taxon>
        <taxon>Pseudomonadati</taxon>
        <taxon>Pseudomonadota</taxon>
        <taxon>Alphaproteobacteria</taxon>
        <taxon>Rhodobacterales</taxon>
        <taxon>Paracoccaceae</taxon>
        <taxon>Aquicoccus</taxon>
    </lineage>
</organism>
<name>A0A5A9YYT9_9RHOB</name>
<feature type="transmembrane region" description="Helical" evidence="1">
    <location>
        <begin position="6"/>
        <end position="27"/>
    </location>
</feature>
<keyword evidence="1" id="KW-0472">Membrane</keyword>
<keyword evidence="1" id="KW-0812">Transmembrane</keyword>